<feature type="compositionally biased region" description="Low complexity" evidence="1">
    <location>
        <begin position="127"/>
        <end position="142"/>
    </location>
</feature>
<organism evidence="2 3">
    <name type="scientific">Lentzea atacamensis</name>
    <dbReference type="NCBI Taxonomy" id="531938"/>
    <lineage>
        <taxon>Bacteria</taxon>
        <taxon>Bacillati</taxon>
        <taxon>Actinomycetota</taxon>
        <taxon>Actinomycetes</taxon>
        <taxon>Pseudonocardiales</taxon>
        <taxon>Pseudonocardiaceae</taxon>
        <taxon>Lentzea</taxon>
    </lineage>
</organism>
<protein>
    <submittedName>
        <fullName evidence="2">Uncharacterized protein</fullName>
    </submittedName>
</protein>
<reference evidence="2 3" key="1">
    <citation type="submission" date="2018-05" db="EMBL/GenBank/DDBJ databases">
        <title>Genomic Encyclopedia of Type Strains, Phase IV (KMG-IV): sequencing the most valuable type-strain genomes for metagenomic binning, comparative biology and taxonomic classification.</title>
        <authorList>
            <person name="Goeker M."/>
        </authorList>
    </citation>
    <scope>NUCLEOTIDE SEQUENCE [LARGE SCALE GENOMIC DNA]</scope>
    <source>
        <strain evidence="2 3">DSM 45480</strain>
    </source>
</reference>
<proteinExistence type="predicted"/>
<sequence length="221" mass="23661">MPGVGPDLRLAGRGVGPDHLIGHVDHGVFVAQPGEDPLHRVPLFARRIQAACRISSIIGLNGPHLRRTRRRFLPRLRSSRGHRLDHRTQPDAVLAFRRTPGQPSTGIPGGSPSTNILPPQAIPRGSNATNTGPTTAPGAVTTDQQLRSLRAGRITRSCSTVPDTPCGTRPTPSCPADCRVLRQAAGRVRGSGSSGTENPPLAQRGLMRALISYPDWRAHPR</sequence>
<comment type="caution">
    <text evidence="2">The sequence shown here is derived from an EMBL/GenBank/DDBJ whole genome shotgun (WGS) entry which is preliminary data.</text>
</comment>
<evidence type="ECO:0000313" key="2">
    <source>
        <dbReference type="EMBL" id="PWK89591.1"/>
    </source>
</evidence>
<evidence type="ECO:0000256" key="1">
    <source>
        <dbReference type="SAM" id="MobiDB-lite"/>
    </source>
</evidence>
<dbReference type="Proteomes" id="UP000246005">
    <property type="component" value="Unassembled WGS sequence"/>
</dbReference>
<name>A0A316I8Q2_9PSEU</name>
<dbReference type="EMBL" id="QGHB01000002">
    <property type="protein sequence ID" value="PWK89591.1"/>
    <property type="molecule type" value="Genomic_DNA"/>
</dbReference>
<dbReference type="AlphaFoldDB" id="A0A316I8Q2"/>
<accession>A0A316I8Q2</accession>
<gene>
    <name evidence="2" type="ORF">C8D88_102866</name>
</gene>
<evidence type="ECO:0000313" key="3">
    <source>
        <dbReference type="Proteomes" id="UP000246005"/>
    </source>
</evidence>
<feature type="region of interest" description="Disordered" evidence="1">
    <location>
        <begin position="120"/>
        <end position="143"/>
    </location>
</feature>